<feature type="transmembrane region" description="Helical" evidence="2">
    <location>
        <begin position="174"/>
        <end position="193"/>
    </location>
</feature>
<gene>
    <name evidence="3" type="ORF">SAMN05216267_1016139</name>
</gene>
<dbReference type="RefSeq" id="WP_075017115.1">
    <property type="nucleotide sequence ID" value="NZ_FODD01000016.1"/>
</dbReference>
<keyword evidence="2" id="KW-0472">Membrane</keyword>
<dbReference type="Proteomes" id="UP000181951">
    <property type="component" value="Unassembled WGS sequence"/>
</dbReference>
<keyword evidence="4" id="KW-1185">Reference proteome</keyword>
<dbReference type="OrthoDB" id="3695950at2"/>
<sequence>MDLAEIARVMRRRWYVLLPGLLLTVALTAGAYLKVPVTYTSQSTVVLLNSQKATVAFGGNPFLSSQIALNGMADSLARSLNSDAAVAHLKAEGSTATTSAKLADNAVGPLLWLTASGTDKKAVLAADKLFTTYAAEQLDQFQSQQSVVPQALIRMATIVPPQNPVAQTKTRYEYLALAAVLGVVLSMVATFYVEARRRGPVAGPAGQAAGGQQPDAPARAETPQAAEDPAAGQRFAPPRAERPEPAAARKTPSWSVPGALDRDALEVGALEADPSAAPSDPGATGAADPSGMADVTGLHGGDAAGNDTHRFV</sequence>
<dbReference type="STRING" id="310780.SAMN05216267_1016139"/>
<feature type="region of interest" description="Disordered" evidence="1">
    <location>
        <begin position="201"/>
        <end position="312"/>
    </location>
</feature>
<evidence type="ECO:0000256" key="2">
    <source>
        <dbReference type="SAM" id="Phobius"/>
    </source>
</evidence>
<reference evidence="3 4" key="1">
    <citation type="submission" date="2016-10" db="EMBL/GenBank/DDBJ databases">
        <authorList>
            <person name="de Groot N.N."/>
        </authorList>
    </citation>
    <scope>NUCLEOTIDE SEQUENCE [LARGE SCALE GENOMIC DNA]</scope>
    <source>
        <strain evidence="3 4">CGMCC 4.2026</strain>
    </source>
</reference>
<organism evidence="3 4">
    <name type="scientific">Actinacidiphila rubida</name>
    <dbReference type="NCBI Taxonomy" id="310780"/>
    <lineage>
        <taxon>Bacteria</taxon>
        <taxon>Bacillati</taxon>
        <taxon>Actinomycetota</taxon>
        <taxon>Actinomycetes</taxon>
        <taxon>Kitasatosporales</taxon>
        <taxon>Streptomycetaceae</taxon>
        <taxon>Actinacidiphila</taxon>
    </lineage>
</organism>
<protein>
    <submittedName>
        <fullName evidence="3">Capsular polysaccharide biosynthesis protein</fullName>
    </submittedName>
</protein>
<evidence type="ECO:0000313" key="4">
    <source>
        <dbReference type="Proteomes" id="UP000181951"/>
    </source>
</evidence>
<name>A0A1H8LPH9_9ACTN</name>
<accession>A0A1H8LPH9</accession>
<dbReference type="EMBL" id="FODD01000016">
    <property type="protein sequence ID" value="SEO07051.1"/>
    <property type="molecule type" value="Genomic_DNA"/>
</dbReference>
<feature type="compositionally biased region" description="Low complexity" evidence="1">
    <location>
        <begin position="201"/>
        <end position="220"/>
    </location>
</feature>
<evidence type="ECO:0000256" key="1">
    <source>
        <dbReference type="SAM" id="MobiDB-lite"/>
    </source>
</evidence>
<keyword evidence="2" id="KW-0812">Transmembrane</keyword>
<dbReference type="AlphaFoldDB" id="A0A1H8LPH9"/>
<proteinExistence type="predicted"/>
<feature type="compositionally biased region" description="Low complexity" evidence="1">
    <location>
        <begin position="272"/>
        <end position="289"/>
    </location>
</feature>
<evidence type="ECO:0000313" key="3">
    <source>
        <dbReference type="EMBL" id="SEO07051.1"/>
    </source>
</evidence>
<keyword evidence="2" id="KW-1133">Transmembrane helix</keyword>